<keyword evidence="4" id="KW-1185">Reference proteome</keyword>
<protein>
    <submittedName>
        <fullName evidence="1">Uncharacterized protein</fullName>
    </submittedName>
</protein>
<organism evidence="1 3">
    <name type="scientific">Cannabis sativa</name>
    <name type="common">Hemp</name>
    <name type="synonym">Marijuana</name>
    <dbReference type="NCBI Taxonomy" id="3483"/>
    <lineage>
        <taxon>Eukaryota</taxon>
        <taxon>Viridiplantae</taxon>
        <taxon>Streptophyta</taxon>
        <taxon>Embryophyta</taxon>
        <taxon>Tracheophyta</taxon>
        <taxon>Spermatophyta</taxon>
        <taxon>Magnoliopsida</taxon>
        <taxon>eudicotyledons</taxon>
        <taxon>Gunneridae</taxon>
        <taxon>Pentapetalae</taxon>
        <taxon>rosids</taxon>
        <taxon>fabids</taxon>
        <taxon>Rosales</taxon>
        <taxon>Cannabaceae</taxon>
        <taxon>Cannabis</taxon>
    </lineage>
</organism>
<evidence type="ECO:0000313" key="1">
    <source>
        <dbReference type="EMBL" id="KAF4352949.1"/>
    </source>
</evidence>
<evidence type="ECO:0000313" key="4">
    <source>
        <dbReference type="Proteomes" id="UP000583929"/>
    </source>
</evidence>
<sequence length="205" mass="22881">MEINKRLQNTSPISILQANELFVKKILSRSSSIGENNNNNGLPNFNTAATIPFKWESRPGIPKDLPKAPSIELHRDHPPPIIEARSARVVLSSTTRGGGRGGPRRLWKLPNKTNVLKKSMVNNNNNKVEATTKEDQNERSYHYLMDYNYKGSISGAEFGSFPSMGSFLDYSSSSPTMNSNYCNILMRKKISKVKNMALGCINGLY</sequence>
<accession>A0A7J6E5M0</accession>
<dbReference type="Proteomes" id="UP000525078">
    <property type="component" value="Unassembled WGS sequence"/>
</dbReference>
<dbReference type="EMBL" id="JAATIQ010000037">
    <property type="protein sequence ID" value="KAF4396020.1"/>
    <property type="molecule type" value="Genomic_DNA"/>
</dbReference>
<dbReference type="AlphaFoldDB" id="A0A7J6E5M0"/>
<dbReference type="Pfam" id="PF05097">
    <property type="entry name" value="DUF688"/>
    <property type="match status" value="1"/>
</dbReference>
<comment type="caution">
    <text evidence="1">The sequence shown here is derived from an EMBL/GenBank/DDBJ whole genome shotgun (WGS) entry which is preliminary data.</text>
</comment>
<dbReference type="Proteomes" id="UP000583929">
    <property type="component" value="Unassembled WGS sequence"/>
</dbReference>
<dbReference type="InterPro" id="IPR007789">
    <property type="entry name" value="DUF688"/>
</dbReference>
<evidence type="ECO:0000313" key="3">
    <source>
        <dbReference type="Proteomes" id="UP000525078"/>
    </source>
</evidence>
<proteinExistence type="predicted"/>
<reference evidence="3 4" key="1">
    <citation type="journal article" date="2020" name="bioRxiv">
        <title>Sequence and annotation of 42 cannabis genomes reveals extensive copy number variation in cannabinoid synthesis and pathogen resistance genes.</title>
        <authorList>
            <person name="Mckernan K.J."/>
            <person name="Helbert Y."/>
            <person name="Kane L.T."/>
            <person name="Ebling H."/>
            <person name="Zhang L."/>
            <person name="Liu B."/>
            <person name="Eaton Z."/>
            <person name="Mclaughlin S."/>
            <person name="Kingan S."/>
            <person name="Baybayan P."/>
            <person name="Concepcion G."/>
            <person name="Jordan M."/>
            <person name="Riva A."/>
            <person name="Barbazuk W."/>
            <person name="Harkins T."/>
        </authorList>
    </citation>
    <scope>NUCLEOTIDE SEQUENCE [LARGE SCALE GENOMIC DNA]</scope>
    <source>
        <strain evidence="3 4">cv. Jamaican Lion 4</strain>
        <strain evidence="2">Father</strain>
        <strain evidence="1">Mother</strain>
        <tissue evidence="1">Leaf</tissue>
    </source>
</reference>
<gene>
    <name evidence="1" type="ORF">F8388_008370</name>
    <name evidence="2" type="ORF">G4B88_020657</name>
</gene>
<name>A0A7J6E5M0_CANSA</name>
<evidence type="ECO:0000313" key="2">
    <source>
        <dbReference type="EMBL" id="KAF4396020.1"/>
    </source>
</evidence>
<dbReference type="EMBL" id="JAATIP010000301">
    <property type="protein sequence ID" value="KAF4352949.1"/>
    <property type="molecule type" value="Genomic_DNA"/>
</dbReference>